<protein>
    <recommendedName>
        <fullName evidence="3">GDP-fucose pyrophosphorylase domain-containing protein</fullName>
    </recommendedName>
</protein>
<dbReference type="Proteomes" id="UP001620626">
    <property type="component" value="Unassembled WGS sequence"/>
</dbReference>
<evidence type="ECO:0000256" key="1">
    <source>
        <dbReference type="ARBA" id="ARBA00022679"/>
    </source>
</evidence>
<sequence>MRKDTFAISAEGNELPKWNIFVLTARNAAQKEQFELELRRLRLIEQNFCDQIVVLEDSPVNAKIGSGGATLNALLFLFESFGGEAFFAQNRVLLLHSGGLSQRIFHVALTGKAFMLLPDGQKMPNKMPKCRSLCFGPLLLSVHSSLGFVFVASADVLEHFPPAVSVPSFPGDVLLIAHQSLVEVAEGHGVYLLDEWHGNSNDHNGQSQKLKRVLQKPTAEEIRREKAILECQSEGGEELVLTDSCYLLGHGLAVELARLRRKMEAVPLNELCCYRDFLCPLGFASEEQRKAHFKAKVPELLQWQNALWDLMHSKEAHLLDLGTQSFFHFGTPSELLSHFYGHPSIFREKFLHNRKIENILYSKIGDKKKISAESFLEWCDLNENCEIGKECILSGLVYDGDSLLRIGNGICASTFPIERKPSAGGHAADNSAVSAFVTVAFHRDDDIKRSSTECPLLWFGHRLASVAQGHAQFPSLWHFPLFSAHPNPSESLRETLDTINRLGQNGPQKNDKIKPRSDQHLLSIEEVLQKVDAKKLREMREKFIKMPMEENESGKPTE</sequence>
<dbReference type="GO" id="GO:0000166">
    <property type="term" value="F:nucleotide binding"/>
    <property type="evidence" value="ECO:0007669"/>
    <property type="project" value="UniProtKB-KW"/>
</dbReference>
<name>A0ABD2KXZ9_9BILA</name>
<dbReference type="PANTHER" id="PTHR15045:SF1">
    <property type="entry name" value="FUCOSE-1-PHOSPHATE GUANYLYLTRANSFERASE"/>
    <property type="match status" value="1"/>
</dbReference>
<dbReference type="EMBL" id="JBICBT010000605">
    <property type="protein sequence ID" value="KAL3107806.1"/>
    <property type="molecule type" value="Genomic_DNA"/>
</dbReference>
<dbReference type="GO" id="GO:0042350">
    <property type="term" value="P:GDP-L-fucose biosynthetic process"/>
    <property type="evidence" value="ECO:0007669"/>
    <property type="project" value="UniProtKB-ARBA"/>
</dbReference>
<proteinExistence type="predicted"/>
<evidence type="ECO:0000256" key="2">
    <source>
        <dbReference type="ARBA" id="ARBA00022741"/>
    </source>
</evidence>
<dbReference type="AlphaFoldDB" id="A0ABD2KXZ9"/>
<organism evidence="4 5">
    <name type="scientific">Heterodera trifolii</name>
    <dbReference type="NCBI Taxonomy" id="157864"/>
    <lineage>
        <taxon>Eukaryota</taxon>
        <taxon>Metazoa</taxon>
        <taxon>Ecdysozoa</taxon>
        <taxon>Nematoda</taxon>
        <taxon>Chromadorea</taxon>
        <taxon>Rhabditida</taxon>
        <taxon>Tylenchina</taxon>
        <taxon>Tylenchomorpha</taxon>
        <taxon>Tylenchoidea</taxon>
        <taxon>Heteroderidae</taxon>
        <taxon>Heteroderinae</taxon>
        <taxon>Heterodera</taxon>
    </lineage>
</organism>
<keyword evidence="2" id="KW-0547">Nucleotide-binding</keyword>
<feature type="domain" description="GDP-fucose pyrophosphorylase" evidence="3">
    <location>
        <begin position="88"/>
        <end position="468"/>
    </location>
</feature>
<keyword evidence="1" id="KW-0808">Transferase</keyword>
<dbReference type="Pfam" id="PF07959">
    <property type="entry name" value="Fucose_pyrophosphorylase"/>
    <property type="match status" value="1"/>
</dbReference>
<accession>A0ABD2KXZ9</accession>
<evidence type="ECO:0000259" key="3">
    <source>
        <dbReference type="Pfam" id="PF07959"/>
    </source>
</evidence>
<evidence type="ECO:0000313" key="4">
    <source>
        <dbReference type="EMBL" id="KAL3107806.1"/>
    </source>
</evidence>
<comment type="caution">
    <text evidence="4">The sequence shown here is derived from an EMBL/GenBank/DDBJ whole genome shotgun (WGS) entry which is preliminary data.</text>
</comment>
<dbReference type="PANTHER" id="PTHR15045">
    <property type="entry name" value="FUCOSE-1-PHOSPHATE GUANYLYLTRANSFERASE"/>
    <property type="match status" value="1"/>
</dbReference>
<dbReference type="GO" id="GO:0016772">
    <property type="term" value="F:transferase activity, transferring phosphorus-containing groups"/>
    <property type="evidence" value="ECO:0007669"/>
    <property type="project" value="UniProtKB-ARBA"/>
</dbReference>
<keyword evidence="5" id="KW-1185">Reference proteome</keyword>
<gene>
    <name evidence="4" type="ORF">niasHT_017038</name>
</gene>
<evidence type="ECO:0000313" key="5">
    <source>
        <dbReference type="Proteomes" id="UP001620626"/>
    </source>
</evidence>
<dbReference type="InterPro" id="IPR012887">
    <property type="entry name" value="GDP_fucose_pyrophosphorylase"/>
</dbReference>
<reference evidence="4 5" key="1">
    <citation type="submission" date="2024-10" db="EMBL/GenBank/DDBJ databases">
        <authorList>
            <person name="Kim D."/>
        </authorList>
    </citation>
    <scope>NUCLEOTIDE SEQUENCE [LARGE SCALE GENOMIC DNA]</scope>
    <source>
        <strain evidence="4">BH-2024</strain>
    </source>
</reference>